<feature type="region of interest" description="Disordered" evidence="1">
    <location>
        <begin position="66"/>
        <end position="90"/>
    </location>
</feature>
<protein>
    <submittedName>
        <fullName evidence="2">Uncharacterized protein</fullName>
    </submittedName>
</protein>
<gene>
    <name evidence="2" type="ORF">MSAN_01738800</name>
</gene>
<comment type="caution">
    <text evidence="2">The sequence shown here is derived from an EMBL/GenBank/DDBJ whole genome shotgun (WGS) entry which is preliminary data.</text>
</comment>
<dbReference type="EMBL" id="JACAZH010000016">
    <property type="protein sequence ID" value="KAF7349485.1"/>
    <property type="molecule type" value="Genomic_DNA"/>
</dbReference>
<dbReference type="Proteomes" id="UP000623467">
    <property type="component" value="Unassembled WGS sequence"/>
</dbReference>
<keyword evidence="3" id="KW-1185">Reference proteome</keyword>
<feature type="compositionally biased region" description="Low complexity" evidence="1">
    <location>
        <begin position="79"/>
        <end position="90"/>
    </location>
</feature>
<evidence type="ECO:0000313" key="3">
    <source>
        <dbReference type="Proteomes" id="UP000623467"/>
    </source>
</evidence>
<organism evidence="2 3">
    <name type="scientific">Mycena sanguinolenta</name>
    <dbReference type="NCBI Taxonomy" id="230812"/>
    <lineage>
        <taxon>Eukaryota</taxon>
        <taxon>Fungi</taxon>
        <taxon>Dikarya</taxon>
        <taxon>Basidiomycota</taxon>
        <taxon>Agaricomycotina</taxon>
        <taxon>Agaricomycetes</taxon>
        <taxon>Agaricomycetidae</taxon>
        <taxon>Agaricales</taxon>
        <taxon>Marasmiineae</taxon>
        <taxon>Mycenaceae</taxon>
        <taxon>Mycena</taxon>
    </lineage>
</organism>
<reference evidence="2" key="1">
    <citation type="submission" date="2020-05" db="EMBL/GenBank/DDBJ databases">
        <title>Mycena genomes resolve the evolution of fungal bioluminescence.</title>
        <authorList>
            <person name="Tsai I.J."/>
        </authorList>
    </citation>
    <scope>NUCLEOTIDE SEQUENCE</scope>
    <source>
        <strain evidence="2">160909Yilan</strain>
    </source>
</reference>
<dbReference type="AlphaFoldDB" id="A0A8H6XWF6"/>
<evidence type="ECO:0000313" key="2">
    <source>
        <dbReference type="EMBL" id="KAF7349485.1"/>
    </source>
</evidence>
<proteinExistence type="predicted"/>
<evidence type="ECO:0000256" key="1">
    <source>
        <dbReference type="SAM" id="MobiDB-lite"/>
    </source>
</evidence>
<sequence length="123" mass="13121">MHIDVDYPTNLAVGMHPSFLFHFTPVLSSELRETMNEISRNLASALKVYVSSLGADDQDDIEIDLEGGINSDHLDARGPASSPPSSRSPASLPLIAKVAHIGCCEEFCSAVMGLLKRLSGGLP</sequence>
<accession>A0A8H6XWF6</accession>
<name>A0A8H6XWF6_9AGAR</name>